<dbReference type="Pfam" id="PF00013">
    <property type="entry name" value="KH_1"/>
    <property type="match status" value="3"/>
</dbReference>
<accession>A0A267GC81</accession>
<dbReference type="SMART" id="SM00322">
    <property type="entry name" value="KH"/>
    <property type="match status" value="3"/>
</dbReference>
<keyword evidence="2" id="KW-0694">RNA-binding</keyword>
<dbReference type="OrthoDB" id="442947at2759"/>
<dbReference type="GO" id="GO:0003723">
    <property type="term" value="F:RNA binding"/>
    <property type="evidence" value="ECO:0007669"/>
    <property type="project" value="UniProtKB-UniRule"/>
</dbReference>
<feature type="region of interest" description="Disordered" evidence="3">
    <location>
        <begin position="240"/>
        <end position="299"/>
    </location>
</feature>
<evidence type="ECO:0000256" key="2">
    <source>
        <dbReference type="PROSITE-ProRule" id="PRU00117"/>
    </source>
</evidence>
<dbReference type="AlphaFoldDB" id="A0A267GC81"/>
<sequence length="372" mass="40034">MESVKDDLKRSNMDHTNEPPSKRQFTGSRIELRFLIPSKMAGVIIGKGGSNIKRMREEYSAKVSVPDSNGPERVFTLEGEPDTLQSILRDLFNALLEESAGRDSHQGAVSSTGEIDMRLLVHQSQAGCVIGKAGAKIKELREESRLRALKVYSNPCPVSTDRVVQLVGAPEELLKSIQMVLELLELAPPKGQVANYDARNFDEFNYEQYGGWIGGGQTRSVRPDGIGNMGGPVGYGAAPPHHMGRGGMPPQPAAPQAMQRGGPQLGGPPMGGAMQPGAPPPPPGAFGGPRPGAPRGMETTQQVSIPDSLTGSIMGRGGQRIKQIRMESGADIKIDKGEPGQDRIITIRGSQEQIQNAQYLLQMCVKKYSGQY</sequence>
<reference evidence="6 7" key="1">
    <citation type="submission" date="2017-06" db="EMBL/GenBank/DDBJ databases">
        <title>A platform for efficient transgenesis in Macrostomum lignano, a flatworm model organism for stem cell research.</title>
        <authorList>
            <person name="Berezikov E."/>
        </authorList>
    </citation>
    <scope>NUCLEOTIDE SEQUENCE [LARGE SCALE GENOMIC DNA]</scope>
    <source>
        <strain evidence="6">DV1</strain>
        <tissue evidence="6">Whole organism</tissue>
    </source>
</reference>
<evidence type="ECO:0000313" key="6">
    <source>
        <dbReference type="EMBL" id="PAA83596.1"/>
    </source>
</evidence>
<dbReference type="CDD" id="cd22433">
    <property type="entry name" value="KH-I_HNRNPK_rpt2"/>
    <property type="match status" value="1"/>
</dbReference>
<organism evidence="6 7">
    <name type="scientific">Macrostomum lignano</name>
    <dbReference type="NCBI Taxonomy" id="282301"/>
    <lineage>
        <taxon>Eukaryota</taxon>
        <taxon>Metazoa</taxon>
        <taxon>Spiralia</taxon>
        <taxon>Lophotrochozoa</taxon>
        <taxon>Platyhelminthes</taxon>
        <taxon>Rhabditophora</taxon>
        <taxon>Macrostomorpha</taxon>
        <taxon>Macrostomida</taxon>
        <taxon>Macrostomidae</taxon>
        <taxon>Macrostomum</taxon>
    </lineage>
</organism>
<feature type="region of interest" description="Disordered" evidence="3">
    <location>
        <begin position="1"/>
        <end position="26"/>
    </location>
</feature>
<protein>
    <recommendedName>
        <fullName evidence="4">K Homology domain-containing protein</fullName>
    </recommendedName>
</protein>
<dbReference type="CDD" id="cd22432">
    <property type="entry name" value="KH-I_HNRNPK_rpt1"/>
    <property type="match status" value="1"/>
</dbReference>
<keyword evidence="7" id="KW-1185">Reference proteome</keyword>
<dbReference type="CDD" id="cd22434">
    <property type="entry name" value="KH-I_HNRNPK_rpt3"/>
    <property type="match status" value="1"/>
</dbReference>
<dbReference type="Gene3D" id="3.30.1370.10">
    <property type="entry name" value="K Homology domain, type 1"/>
    <property type="match status" value="3"/>
</dbReference>
<evidence type="ECO:0000256" key="1">
    <source>
        <dbReference type="ARBA" id="ARBA00022737"/>
    </source>
</evidence>
<dbReference type="EMBL" id="NIVC01000413">
    <property type="protein sequence ID" value="PAA83596.1"/>
    <property type="molecule type" value="Genomic_DNA"/>
</dbReference>
<dbReference type="Proteomes" id="UP000215902">
    <property type="component" value="Unassembled WGS sequence"/>
</dbReference>
<comment type="caution">
    <text evidence="6">The sequence shown here is derived from an EMBL/GenBank/DDBJ whole genome shotgun (WGS) entry which is preliminary data.</text>
</comment>
<dbReference type="InterPro" id="IPR036612">
    <property type="entry name" value="KH_dom_type_1_sf"/>
</dbReference>
<keyword evidence="1" id="KW-0677">Repeat</keyword>
<feature type="domain" description="K Homology" evidence="4">
    <location>
        <begin position="113"/>
        <end position="185"/>
    </location>
</feature>
<evidence type="ECO:0000259" key="4">
    <source>
        <dbReference type="SMART" id="SM00322"/>
    </source>
</evidence>
<proteinExistence type="predicted"/>
<dbReference type="PROSITE" id="PS50084">
    <property type="entry name" value="KH_TYPE_1"/>
    <property type="match status" value="3"/>
</dbReference>
<dbReference type="EMBL" id="NIVC01001034">
    <property type="protein sequence ID" value="PAA73142.1"/>
    <property type="molecule type" value="Genomic_DNA"/>
</dbReference>
<dbReference type="PANTHER" id="PTHR10288">
    <property type="entry name" value="KH DOMAIN CONTAINING RNA BINDING PROTEIN"/>
    <property type="match status" value="1"/>
</dbReference>
<name>A0A267GC81_9PLAT</name>
<feature type="compositionally biased region" description="Basic and acidic residues" evidence="3">
    <location>
        <begin position="1"/>
        <end position="21"/>
    </location>
</feature>
<dbReference type="SUPFAM" id="SSF54791">
    <property type="entry name" value="Eukaryotic type KH-domain (KH-domain type I)"/>
    <property type="match status" value="3"/>
</dbReference>
<evidence type="ECO:0000256" key="3">
    <source>
        <dbReference type="SAM" id="MobiDB-lite"/>
    </source>
</evidence>
<dbReference type="STRING" id="282301.A0A267GC81"/>
<evidence type="ECO:0000313" key="5">
    <source>
        <dbReference type="EMBL" id="PAA73142.1"/>
    </source>
</evidence>
<feature type="domain" description="K Homology" evidence="4">
    <location>
        <begin position="28"/>
        <end position="96"/>
    </location>
</feature>
<dbReference type="InterPro" id="IPR004088">
    <property type="entry name" value="KH_dom_type_1"/>
</dbReference>
<dbReference type="InterPro" id="IPR004087">
    <property type="entry name" value="KH_dom"/>
</dbReference>
<evidence type="ECO:0000313" key="7">
    <source>
        <dbReference type="Proteomes" id="UP000215902"/>
    </source>
</evidence>
<feature type="domain" description="K Homology" evidence="4">
    <location>
        <begin position="297"/>
        <end position="366"/>
    </location>
</feature>
<gene>
    <name evidence="5" type="ORF">BOX15_Mlig033523g1</name>
    <name evidence="6" type="ORF">BOX15_Mlig033523g2</name>
</gene>